<name>A0AAV6VE83_9ARAC</name>
<dbReference type="Proteomes" id="UP000827092">
    <property type="component" value="Unassembled WGS sequence"/>
</dbReference>
<organism evidence="1 2">
    <name type="scientific">Oedothorax gibbosus</name>
    <dbReference type="NCBI Taxonomy" id="931172"/>
    <lineage>
        <taxon>Eukaryota</taxon>
        <taxon>Metazoa</taxon>
        <taxon>Ecdysozoa</taxon>
        <taxon>Arthropoda</taxon>
        <taxon>Chelicerata</taxon>
        <taxon>Arachnida</taxon>
        <taxon>Araneae</taxon>
        <taxon>Araneomorphae</taxon>
        <taxon>Entelegynae</taxon>
        <taxon>Araneoidea</taxon>
        <taxon>Linyphiidae</taxon>
        <taxon>Erigoninae</taxon>
        <taxon>Oedothorax</taxon>
    </lineage>
</organism>
<reference evidence="1 2" key="1">
    <citation type="journal article" date="2022" name="Nat. Ecol. Evol.">
        <title>A masculinizing supergene underlies an exaggerated male reproductive morph in a spider.</title>
        <authorList>
            <person name="Hendrickx F."/>
            <person name="De Corte Z."/>
            <person name="Sonet G."/>
            <person name="Van Belleghem S.M."/>
            <person name="Kostlbacher S."/>
            <person name="Vangestel C."/>
        </authorList>
    </citation>
    <scope>NUCLEOTIDE SEQUENCE [LARGE SCALE GENOMIC DNA]</scope>
    <source>
        <strain evidence="1">W744_W776</strain>
    </source>
</reference>
<dbReference type="EMBL" id="JAFNEN010000106">
    <property type="protein sequence ID" value="KAG8194210.1"/>
    <property type="molecule type" value="Genomic_DNA"/>
</dbReference>
<evidence type="ECO:0000313" key="2">
    <source>
        <dbReference type="Proteomes" id="UP000827092"/>
    </source>
</evidence>
<dbReference type="AlphaFoldDB" id="A0AAV6VE83"/>
<proteinExistence type="predicted"/>
<sequence>MIRCYTTLIPSLHSCNGSVVITEPKTNTQSQRPSRVFAPKRRYESTMEVVVDIWRGRYTLKYFFHSHSRKMNPSYSDEVLDFVRFAERSVLLSTNGYFHMTSFHRHCDMEDCHVYHTEEMEHINSE</sequence>
<accession>A0AAV6VE83</accession>
<comment type="caution">
    <text evidence="1">The sequence shown here is derived from an EMBL/GenBank/DDBJ whole genome shotgun (WGS) entry which is preliminary data.</text>
</comment>
<evidence type="ECO:0000313" key="1">
    <source>
        <dbReference type="EMBL" id="KAG8194210.1"/>
    </source>
</evidence>
<keyword evidence="2" id="KW-1185">Reference proteome</keyword>
<protein>
    <submittedName>
        <fullName evidence="1">Uncharacterized protein</fullName>
    </submittedName>
</protein>
<gene>
    <name evidence="1" type="ORF">JTE90_024542</name>
</gene>